<evidence type="ECO:0000256" key="6">
    <source>
        <dbReference type="SAM" id="MobiDB-lite"/>
    </source>
</evidence>
<proteinExistence type="inferred from homology"/>
<feature type="transmembrane region" description="Helical" evidence="5">
    <location>
        <begin position="326"/>
        <end position="352"/>
    </location>
</feature>
<evidence type="ECO:0000256" key="2">
    <source>
        <dbReference type="ARBA" id="ARBA00022692"/>
    </source>
</evidence>
<evidence type="ECO:0000256" key="3">
    <source>
        <dbReference type="ARBA" id="ARBA00022989"/>
    </source>
</evidence>
<dbReference type="EMBL" id="JBAMIC010000014">
    <property type="protein sequence ID" value="KAK7096104.1"/>
    <property type="molecule type" value="Genomic_DNA"/>
</dbReference>
<reference evidence="9 10" key="1">
    <citation type="submission" date="2024-02" db="EMBL/GenBank/DDBJ databases">
        <title>Chromosome-scale genome assembly of the rough periwinkle Littorina saxatilis.</title>
        <authorList>
            <person name="De Jode A."/>
            <person name="Faria R."/>
            <person name="Formenti G."/>
            <person name="Sims Y."/>
            <person name="Smith T.P."/>
            <person name="Tracey A."/>
            <person name="Wood J.M.D."/>
            <person name="Zagrodzka Z.B."/>
            <person name="Johannesson K."/>
            <person name="Butlin R.K."/>
            <person name="Leder E.H."/>
        </authorList>
    </citation>
    <scope>NUCLEOTIDE SEQUENCE [LARGE SCALE GENOMIC DNA]</scope>
    <source>
        <strain evidence="9">Snail1</strain>
        <tissue evidence="9">Muscle</tissue>
    </source>
</reference>
<dbReference type="FunFam" id="2.70.170.10:FF:000028">
    <property type="entry name" value="AcetylCholine Receptor"/>
    <property type="match status" value="1"/>
</dbReference>
<dbReference type="GO" id="GO:0016020">
    <property type="term" value="C:membrane"/>
    <property type="evidence" value="ECO:0007669"/>
    <property type="project" value="UniProtKB-SubCell"/>
</dbReference>
<feature type="transmembrane region" description="Helical" evidence="5">
    <location>
        <begin position="296"/>
        <end position="314"/>
    </location>
</feature>
<dbReference type="Pfam" id="PF02931">
    <property type="entry name" value="Neur_chan_LBD"/>
    <property type="match status" value="1"/>
</dbReference>
<dbReference type="InterPro" id="IPR036734">
    <property type="entry name" value="Neur_chan_lig-bd_sf"/>
</dbReference>
<dbReference type="InterPro" id="IPR006029">
    <property type="entry name" value="Neurotrans-gated_channel_TM"/>
</dbReference>
<dbReference type="InterPro" id="IPR038050">
    <property type="entry name" value="Neuro_actylchol_rec"/>
</dbReference>
<feature type="region of interest" description="Disordered" evidence="6">
    <location>
        <begin position="362"/>
        <end position="386"/>
    </location>
</feature>
<evidence type="ECO:0000313" key="9">
    <source>
        <dbReference type="EMBL" id="KAK7096104.1"/>
    </source>
</evidence>
<dbReference type="InterPro" id="IPR018000">
    <property type="entry name" value="Neurotransmitter_ion_chnl_CS"/>
</dbReference>
<dbReference type="Pfam" id="PF02932">
    <property type="entry name" value="Neur_chan_memb"/>
    <property type="match status" value="1"/>
</dbReference>
<keyword evidence="5" id="KW-0407">Ion channel</keyword>
<evidence type="ECO:0000256" key="1">
    <source>
        <dbReference type="ARBA" id="ARBA00004141"/>
    </source>
</evidence>
<dbReference type="SUPFAM" id="SSF63712">
    <property type="entry name" value="Nicotinic receptor ligand binding domain-like"/>
    <property type="match status" value="2"/>
</dbReference>
<dbReference type="Gene3D" id="1.20.58.390">
    <property type="entry name" value="Neurotransmitter-gated ion-channel transmembrane domain"/>
    <property type="match status" value="1"/>
</dbReference>
<dbReference type="GO" id="GO:0005230">
    <property type="term" value="F:extracellular ligand-gated monoatomic ion channel activity"/>
    <property type="evidence" value="ECO:0007669"/>
    <property type="project" value="InterPro"/>
</dbReference>
<dbReference type="Gene3D" id="2.70.170.10">
    <property type="entry name" value="Neurotransmitter-gated ion-channel ligand-binding domain"/>
    <property type="match status" value="2"/>
</dbReference>
<dbReference type="InterPro" id="IPR006201">
    <property type="entry name" value="Neur_channel"/>
</dbReference>
<keyword evidence="3 5" id="KW-1133">Transmembrane helix</keyword>
<keyword evidence="10" id="KW-1185">Reference proteome</keyword>
<keyword evidence="5" id="KW-0813">Transport</keyword>
<keyword evidence="5" id="KW-0732">Signal</keyword>
<dbReference type="PROSITE" id="PS00236">
    <property type="entry name" value="NEUROTR_ION_CHANNEL"/>
    <property type="match status" value="1"/>
</dbReference>
<dbReference type="CDD" id="cd19051">
    <property type="entry name" value="LGIC_TM_cation"/>
    <property type="match status" value="1"/>
</dbReference>
<feature type="compositionally biased region" description="Basic and acidic residues" evidence="6">
    <location>
        <begin position="445"/>
        <end position="455"/>
    </location>
</feature>
<evidence type="ECO:0000313" key="10">
    <source>
        <dbReference type="Proteomes" id="UP001374579"/>
    </source>
</evidence>
<evidence type="ECO:0000256" key="4">
    <source>
        <dbReference type="ARBA" id="ARBA00023136"/>
    </source>
</evidence>
<feature type="transmembrane region" description="Helical" evidence="5">
    <location>
        <begin position="264"/>
        <end position="289"/>
    </location>
</feature>
<feature type="domain" description="Neurotransmitter-gated ion-channel transmembrane" evidence="8">
    <location>
        <begin position="272"/>
        <end position="496"/>
    </location>
</feature>
<evidence type="ECO:0000259" key="8">
    <source>
        <dbReference type="Pfam" id="PF02932"/>
    </source>
</evidence>
<dbReference type="AlphaFoldDB" id="A0AAN9AZT1"/>
<comment type="subcellular location">
    <subcellularLocation>
        <location evidence="1">Membrane</location>
        <topology evidence="1">Multi-pass membrane protein</topology>
    </subcellularLocation>
</comment>
<feature type="transmembrane region" description="Helical" evidence="5">
    <location>
        <begin position="481"/>
        <end position="502"/>
    </location>
</feature>
<keyword evidence="5" id="KW-0406">Ion transport</keyword>
<dbReference type="InterPro" id="IPR036719">
    <property type="entry name" value="Neuro-gated_channel_TM_sf"/>
</dbReference>
<name>A0AAN9AZT1_9CAEN</name>
<dbReference type="GO" id="GO:0004888">
    <property type="term" value="F:transmembrane signaling receptor activity"/>
    <property type="evidence" value="ECO:0007669"/>
    <property type="project" value="InterPro"/>
</dbReference>
<feature type="region of interest" description="Disordered" evidence="6">
    <location>
        <begin position="409"/>
        <end position="471"/>
    </location>
</feature>
<comment type="caution">
    <text evidence="9">The sequence shown here is derived from an EMBL/GenBank/DDBJ whole genome shotgun (WGS) entry which is preliminary data.</text>
</comment>
<feature type="domain" description="Neurotransmitter-gated ion-channel ligand-binding" evidence="7">
    <location>
        <begin position="31"/>
        <end position="178"/>
    </location>
</feature>
<dbReference type="PRINTS" id="PR00252">
    <property type="entry name" value="NRIONCHANNEL"/>
</dbReference>
<dbReference type="CDD" id="cd18989">
    <property type="entry name" value="LGIC_ECD_cation"/>
    <property type="match status" value="1"/>
</dbReference>
<dbReference type="InterPro" id="IPR006202">
    <property type="entry name" value="Neur_chan_lig-bd"/>
</dbReference>
<dbReference type="SUPFAM" id="SSF90112">
    <property type="entry name" value="Neurotransmitter-gated ion-channel transmembrane pore"/>
    <property type="match status" value="1"/>
</dbReference>
<protein>
    <submittedName>
        <fullName evidence="9">Uncharacterized protein</fullName>
    </submittedName>
</protein>
<evidence type="ECO:0000259" key="7">
    <source>
        <dbReference type="Pfam" id="PF02931"/>
    </source>
</evidence>
<organism evidence="9 10">
    <name type="scientific">Littorina saxatilis</name>
    <dbReference type="NCBI Taxonomy" id="31220"/>
    <lineage>
        <taxon>Eukaryota</taxon>
        <taxon>Metazoa</taxon>
        <taxon>Spiralia</taxon>
        <taxon>Lophotrochozoa</taxon>
        <taxon>Mollusca</taxon>
        <taxon>Gastropoda</taxon>
        <taxon>Caenogastropoda</taxon>
        <taxon>Littorinimorpha</taxon>
        <taxon>Littorinoidea</taxon>
        <taxon>Littorinidae</taxon>
        <taxon>Littorina</taxon>
    </lineage>
</organism>
<gene>
    <name evidence="9" type="ORF">V1264_005441</name>
</gene>
<feature type="signal peptide" evidence="5">
    <location>
        <begin position="1"/>
        <end position="25"/>
    </location>
</feature>
<comment type="similarity">
    <text evidence="5">Belongs to the ligand-gated ion channel (TC 1.A.9) family.</text>
</comment>
<accession>A0AAN9AZT1</accession>
<dbReference type="PANTHER" id="PTHR18945">
    <property type="entry name" value="NEUROTRANSMITTER GATED ION CHANNEL"/>
    <property type="match status" value="1"/>
</dbReference>
<evidence type="ECO:0000256" key="5">
    <source>
        <dbReference type="RuleBase" id="RU000687"/>
    </source>
</evidence>
<keyword evidence="2 5" id="KW-0812">Transmembrane</keyword>
<keyword evidence="4 5" id="KW-0472">Membrane</keyword>
<dbReference type="Proteomes" id="UP001374579">
    <property type="component" value="Unassembled WGS sequence"/>
</dbReference>
<sequence>MSCFLCVTCLGVFWGLLSRTGSVAGSPEMQALRQRLLSNYSGHVRPVLREESVVHINVSMYLLFILDLDLKAQTLKSSGYMDVVWKDEYLVWEPAEYANITDLLLPQTTIWLPDLIVSNDVRSLNFFGTDRTQAHLRYDGTVTWQPDFLRETGCNVDIFKYPFDSQVCGLRVVSWMMTDPLSLSSNVCPRYPFDSQVCGLRVVSWMMTGQYMSVTYDTLHMDTVVTNGEFLLTDTRTEQTTLDVSYSPVKVTQGSFIVVLQRRYSFYLLSTVVPLAAFSLLSPLALLVPADSGEKITLSVTVLLTNIVFMGTLSDSMPRVSDTVSVFVLYASLQIILSFTAVIVNVVALCISRLPTTINDFRHHHHHHPHQDGEHNGKPTEAANNNDTNYRKLRRLYIDLFHPSAKAGDLKHHFQGSPPLKRGHNRDDRGEVTATDAVGQDVADDSQRKESDRRPSACPEEEEERGGGWVQSAPIGRRDRLCFLTMFLVVVCVNVVTIVILVM</sequence>
<feature type="chain" id="PRO_5042667955" evidence="5">
    <location>
        <begin position="26"/>
        <end position="503"/>
    </location>
</feature>